<keyword evidence="3" id="KW-1133">Transmembrane helix</keyword>
<dbReference type="PANTHER" id="PTHR46635">
    <property type="entry name" value="GLYCOSYL TRANSFERASE FAMILY 1 PROTEIN"/>
    <property type="match status" value="1"/>
</dbReference>
<feature type="transmembrane region" description="Helical" evidence="3">
    <location>
        <begin position="46"/>
        <end position="64"/>
    </location>
</feature>
<feature type="domain" description="Glycosyl transferase family 1" evidence="4">
    <location>
        <begin position="393"/>
        <end position="478"/>
    </location>
</feature>
<keyword evidence="6" id="KW-1185">Reference proteome</keyword>
<organism evidence="5 6">
    <name type="scientific">Platanthera guangdongensis</name>
    <dbReference type="NCBI Taxonomy" id="2320717"/>
    <lineage>
        <taxon>Eukaryota</taxon>
        <taxon>Viridiplantae</taxon>
        <taxon>Streptophyta</taxon>
        <taxon>Embryophyta</taxon>
        <taxon>Tracheophyta</taxon>
        <taxon>Spermatophyta</taxon>
        <taxon>Magnoliopsida</taxon>
        <taxon>Liliopsida</taxon>
        <taxon>Asparagales</taxon>
        <taxon>Orchidaceae</taxon>
        <taxon>Orchidoideae</taxon>
        <taxon>Orchideae</taxon>
        <taxon>Orchidinae</taxon>
        <taxon>Platanthera</taxon>
    </lineage>
</organism>
<dbReference type="PANTHER" id="PTHR46635:SF2">
    <property type="entry name" value="GLYCOSYL TRANSFERASE FAMILY 1 DOMAIN-CONTAINING PROTEIN"/>
    <property type="match status" value="1"/>
</dbReference>
<feature type="region of interest" description="Disordered" evidence="2">
    <location>
        <begin position="1"/>
        <end position="39"/>
    </location>
</feature>
<keyword evidence="1" id="KW-0808">Transferase</keyword>
<accession>A0ABR2MYX9</accession>
<gene>
    <name evidence="5" type="ORF">KSP40_PGU007889</name>
</gene>
<keyword evidence="3" id="KW-0472">Membrane</keyword>
<protein>
    <recommendedName>
        <fullName evidence="4">Glycosyl transferase family 1 domain-containing protein</fullName>
    </recommendedName>
</protein>
<keyword evidence="1" id="KW-0328">Glycosyltransferase</keyword>
<feature type="compositionally biased region" description="Polar residues" evidence="2">
    <location>
        <begin position="18"/>
        <end position="28"/>
    </location>
</feature>
<name>A0ABR2MYX9_9ASPA</name>
<evidence type="ECO:0000256" key="2">
    <source>
        <dbReference type="SAM" id="MobiDB-lite"/>
    </source>
</evidence>
<dbReference type="Gene3D" id="3.40.50.2000">
    <property type="entry name" value="Glycogen Phosphorylase B"/>
    <property type="match status" value="1"/>
</dbReference>
<evidence type="ECO:0000256" key="1">
    <source>
        <dbReference type="ARBA" id="ARBA00022676"/>
    </source>
</evidence>
<dbReference type="Pfam" id="PF00534">
    <property type="entry name" value="Glycos_transf_1"/>
    <property type="match status" value="1"/>
</dbReference>
<proteinExistence type="predicted"/>
<evidence type="ECO:0000256" key="3">
    <source>
        <dbReference type="SAM" id="Phobius"/>
    </source>
</evidence>
<comment type="caution">
    <text evidence="5">The sequence shown here is derived from an EMBL/GenBank/DDBJ whole genome shotgun (WGS) entry which is preliminary data.</text>
</comment>
<evidence type="ECO:0000313" key="6">
    <source>
        <dbReference type="Proteomes" id="UP001412067"/>
    </source>
</evidence>
<dbReference type="EMBL" id="JBBWWR010000003">
    <property type="protein sequence ID" value="KAK8969138.1"/>
    <property type="molecule type" value="Genomic_DNA"/>
</dbReference>
<evidence type="ECO:0000313" key="5">
    <source>
        <dbReference type="EMBL" id="KAK8969138.1"/>
    </source>
</evidence>
<dbReference type="Proteomes" id="UP001412067">
    <property type="component" value="Unassembled WGS sequence"/>
</dbReference>
<dbReference type="SUPFAM" id="SSF53756">
    <property type="entry name" value="UDP-Glycosyltransferase/glycogen phosphorylase"/>
    <property type="match status" value="1"/>
</dbReference>
<sequence>MRKAFPRRPAPSDADRNALSSESMSSTCRHQERRGRLRKGTQCHRTHWFLFGLAMGALMVFWMASAQLNLMNALEGSGQRQMDGSGAPNRLRKFSASVRFRPADLLKRMEEGRRQLDRMRSEEKLGVRPPRVALVVENMRKDSQTLLLLTLAKSLTELGYVLSVFALDDGEAHPLWDYIDCPVSVLGSDNSILVDWTRFEGVMLSSLEAKRIITSLMQDPFSSVPLIWLIHDGNLSKHLFSYIASGKVDLVTEWRSAFNRANTVVFSDFSLPMMYTSLDSGNFYVIPGSPADVWAAKRYITSHSRHGLREKYGFHEKDLIVTVIGSRFFYDDMPCCYAASLLTHQIMKITRIKDLGGILKFTFLCGNTTDSFGSDFKELASRLGFPVGSMKHYGTDGDVNGIIMIADLVLYGSFQDEQSFPPLLVRAMSFEIPIIVPDFAAITKYVNDKIHGFVFHPHDIDTLARAFSLLIEDKRLSTLARSVAYEGRSLAENMLASDCIIDFAILLESILQFPSDSFLPEPVSKITQQTWAWDLLQNENHQNNDFQQHEGLWNLATTQRDNVVDFFEEKLPGKSQISSPAMNESASLVYPTQPDWEVLSQIENAENFERREMEELTERMERDLGSWEDVYYNAKKSEKLRFEINERDEGELERTGQSLCIYEIYNGQGVWPFLQHGSLYRGISHSRSARRPRSDDVDAVNRLPVLNDSYYRDILCEFGAMLSIANKVDSVHKIPWIGFQSWHASGRKVALSAKAEEVLENAIQDTSRGDVIYYWAVVDIDRKDIKETRNIDFWSFCDIMNAGKCSSLGEVGRSRPPPPCQMDLQNHFRSSFESAFRSMYGIPLQIPALPPMPPDGDHWSSLHSWVLPTSSFLEFVMFSRIFIDSLDSLRQNTNHNSTSCFLGSSELERRHCYCRMLELLVNVWAYHSARRMFYLDPHSGNLDEQHPIELRTMWAKYFTPALLKSMDEDLAEEADDSMNPAQAWLWPLTGEVHWQGVLDKEREDKYRKKMDKKRRIKEKLLDRHKHGYKQKSLSNL</sequence>
<evidence type="ECO:0000259" key="4">
    <source>
        <dbReference type="Pfam" id="PF00534"/>
    </source>
</evidence>
<dbReference type="InterPro" id="IPR001296">
    <property type="entry name" value="Glyco_trans_1"/>
</dbReference>
<keyword evidence="3" id="KW-0812">Transmembrane</keyword>
<reference evidence="5 6" key="1">
    <citation type="journal article" date="2022" name="Nat. Plants">
        <title>Genomes of leafy and leafless Platanthera orchids illuminate the evolution of mycoheterotrophy.</title>
        <authorList>
            <person name="Li M.H."/>
            <person name="Liu K.W."/>
            <person name="Li Z."/>
            <person name="Lu H.C."/>
            <person name="Ye Q.L."/>
            <person name="Zhang D."/>
            <person name="Wang J.Y."/>
            <person name="Li Y.F."/>
            <person name="Zhong Z.M."/>
            <person name="Liu X."/>
            <person name="Yu X."/>
            <person name="Liu D.K."/>
            <person name="Tu X.D."/>
            <person name="Liu B."/>
            <person name="Hao Y."/>
            <person name="Liao X.Y."/>
            <person name="Jiang Y.T."/>
            <person name="Sun W.H."/>
            <person name="Chen J."/>
            <person name="Chen Y.Q."/>
            <person name="Ai Y."/>
            <person name="Zhai J.W."/>
            <person name="Wu S.S."/>
            <person name="Zhou Z."/>
            <person name="Hsiao Y.Y."/>
            <person name="Wu W.L."/>
            <person name="Chen Y.Y."/>
            <person name="Lin Y.F."/>
            <person name="Hsu J.L."/>
            <person name="Li C.Y."/>
            <person name="Wang Z.W."/>
            <person name="Zhao X."/>
            <person name="Zhong W.Y."/>
            <person name="Ma X.K."/>
            <person name="Ma L."/>
            <person name="Huang J."/>
            <person name="Chen G.Z."/>
            <person name="Huang M.Z."/>
            <person name="Huang L."/>
            <person name="Peng D.H."/>
            <person name="Luo Y.B."/>
            <person name="Zou S.Q."/>
            <person name="Chen S.P."/>
            <person name="Lan S."/>
            <person name="Tsai W.C."/>
            <person name="Van de Peer Y."/>
            <person name="Liu Z.J."/>
        </authorList>
    </citation>
    <scope>NUCLEOTIDE SEQUENCE [LARGE SCALE GENOMIC DNA]</scope>
    <source>
        <strain evidence="5">Lor288</strain>
    </source>
</reference>